<protein>
    <submittedName>
        <fullName evidence="7">TetR/AcrR family transcriptional regulator</fullName>
    </submittedName>
</protein>
<dbReference type="InterPro" id="IPR050109">
    <property type="entry name" value="HTH-type_TetR-like_transc_reg"/>
</dbReference>
<evidence type="ECO:0000256" key="4">
    <source>
        <dbReference type="PROSITE-ProRule" id="PRU00335"/>
    </source>
</evidence>
<sequence length="197" mass="21591">MSKSDPSDIGSPKGRTKRADSLRNQDALLQAAKEVFAISGVDAPVRKIAGKAGVGVGTLYRHYPNRADLIAAVFRREIDSCNEEVRAKVVKLQPFPALAMCMQRLALFFATKRGLSEVLHSGDPAFESLPSYFDQHLRPMLKQVLDTAIDSGEVRSDIEADELLGGIARLAMSSSEDSSRQVQRMVTLLADGLRFKE</sequence>
<dbReference type="InterPro" id="IPR036271">
    <property type="entry name" value="Tet_transcr_reg_TetR-rel_C_sf"/>
</dbReference>
<dbReference type="SUPFAM" id="SSF46689">
    <property type="entry name" value="Homeodomain-like"/>
    <property type="match status" value="1"/>
</dbReference>
<dbReference type="Proteomes" id="UP001139028">
    <property type="component" value="Unassembled WGS sequence"/>
</dbReference>
<evidence type="ECO:0000256" key="1">
    <source>
        <dbReference type="ARBA" id="ARBA00023015"/>
    </source>
</evidence>
<comment type="caution">
    <text evidence="7">The sequence shown here is derived from an EMBL/GenBank/DDBJ whole genome shotgun (WGS) entry which is preliminary data.</text>
</comment>
<dbReference type="Pfam" id="PF21597">
    <property type="entry name" value="TetR_C_43"/>
    <property type="match status" value="1"/>
</dbReference>
<dbReference type="InterPro" id="IPR009057">
    <property type="entry name" value="Homeodomain-like_sf"/>
</dbReference>
<dbReference type="PANTHER" id="PTHR30055:SF234">
    <property type="entry name" value="HTH-TYPE TRANSCRIPTIONAL REGULATOR BETI"/>
    <property type="match status" value="1"/>
</dbReference>
<dbReference type="EMBL" id="JALBWM010000175">
    <property type="protein sequence ID" value="MCO1336679.1"/>
    <property type="molecule type" value="Genomic_DNA"/>
</dbReference>
<evidence type="ECO:0000259" key="6">
    <source>
        <dbReference type="PROSITE" id="PS50977"/>
    </source>
</evidence>
<reference evidence="7" key="1">
    <citation type="journal article" date="2022" name="Arch. Microbiol.">
        <title>Microbulbifer okhotskensis sp. nov., isolated from a deep bottom sediment of the Okhotsk Sea.</title>
        <authorList>
            <person name="Romanenko L."/>
            <person name="Kurilenko V."/>
            <person name="Otstavnykh N."/>
            <person name="Velansky P."/>
            <person name="Isaeva M."/>
            <person name="Mikhailov V."/>
        </authorList>
    </citation>
    <scope>NUCLEOTIDE SEQUENCE</scope>
    <source>
        <strain evidence="7">OS29</strain>
    </source>
</reference>
<proteinExistence type="predicted"/>
<feature type="DNA-binding region" description="H-T-H motif" evidence="4">
    <location>
        <begin position="44"/>
        <end position="63"/>
    </location>
</feature>
<name>A0A9X2EQN7_9GAMM</name>
<dbReference type="InterPro" id="IPR001647">
    <property type="entry name" value="HTH_TetR"/>
</dbReference>
<accession>A0A9X2EQN7</accession>
<feature type="region of interest" description="Disordered" evidence="5">
    <location>
        <begin position="1"/>
        <end position="21"/>
    </location>
</feature>
<dbReference type="Gene3D" id="1.10.357.10">
    <property type="entry name" value="Tetracycline Repressor, domain 2"/>
    <property type="match status" value="1"/>
</dbReference>
<dbReference type="InterPro" id="IPR049445">
    <property type="entry name" value="TetR_SbtR-like_C"/>
</dbReference>
<keyword evidence="2 4" id="KW-0238">DNA-binding</keyword>
<dbReference type="SUPFAM" id="SSF48498">
    <property type="entry name" value="Tetracyclin repressor-like, C-terminal domain"/>
    <property type="match status" value="1"/>
</dbReference>
<evidence type="ECO:0000256" key="5">
    <source>
        <dbReference type="SAM" id="MobiDB-lite"/>
    </source>
</evidence>
<evidence type="ECO:0000313" key="8">
    <source>
        <dbReference type="Proteomes" id="UP001139028"/>
    </source>
</evidence>
<dbReference type="RefSeq" id="WP_252472509.1">
    <property type="nucleotide sequence ID" value="NZ_JALBWM010000175.1"/>
</dbReference>
<feature type="domain" description="HTH tetR-type" evidence="6">
    <location>
        <begin position="22"/>
        <end position="81"/>
    </location>
</feature>
<dbReference type="PROSITE" id="PS50977">
    <property type="entry name" value="HTH_TETR_2"/>
    <property type="match status" value="1"/>
</dbReference>
<organism evidence="7 8">
    <name type="scientific">Microbulbifer okhotskensis</name>
    <dbReference type="NCBI Taxonomy" id="2926617"/>
    <lineage>
        <taxon>Bacteria</taxon>
        <taxon>Pseudomonadati</taxon>
        <taxon>Pseudomonadota</taxon>
        <taxon>Gammaproteobacteria</taxon>
        <taxon>Cellvibrionales</taxon>
        <taxon>Microbulbiferaceae</taxon>
        <taxon>Microbulbifer</taxon>
    </lineage>
</organism>
<dbReference type="AlphaFoldDB" id="A0A9X2EQN7"/>
<dbReference type="PANTHER" id="PTHR30055">
    <property type="entry name" value="HTH-TYPE TRANSCRIPTIONAL REGULATOR RUTR"/>
    <property type="match status" value="1"/>
</dbReference>
<evidence type="ECO:0000256" key="3">
    <source>
        <dbReference type="ARBA" id="ARBA00023163"/>
    </source>
</evidence>
<dbReference type="PRINTS" id="PR00455">
    <property type="entry name" value="HTHTETR"/>
</dbReference>
<gene>
    <name evidence="7" type="ORF">MO867_20340</name>
</gene>
<keyword evidence="8" id="KW-1185">Reference proteome</keyword>
<evidence type="ECO:0000256" key="2">
    <source>
        <dbReference type="ARBA" id="ARBA00023125"/>
    </source>
</evidence>
<dbReference type="Pfam" id="PF00440">
    <property type="entry name" value="TetR_N"/>
    <property type="match status" value="1"/>
</dbReference>
<keyword evidence="3" id="KW-0804">Transcription</keyword>
<evidence type="ECO:0000313" key="7">
    <source>
        <dbReference type="EMBL" id="MCO1336679.1"/>
    </source>
</evidence>
<dbReference type="GO" id="GO:0003700">
    <property type="term" value="F:DNA-binding transcription factor activity"/>
    <property type="evidence" value="ECO:0007669"/>
    <property type="project" value="TreeGrafter"/>
</dbReference>
<dbReference type="GO" id="GO:0000976">
    <property type="term" value="F:transcription cis-regulatory region binding"/>
    <property type="evidence" value="ECO:0007669"/>
    <property type="project" value="TreeGrafter"/>
</dbReference>
<keyword evidence="1" id="KW-0805">Transcription regulation</keyword>